<proteinExistence type="predicted"/>
<comment type="caution">
    <text evidence="1">The sequence shown here is derived from an EMBL/GenBank/DDBJ whole genome shotgun (WGS) entry which is preliminary data.</text>
</comment>
<reference evidence="1" key="1">
    <citation type="journal article" date="2019" name="PLoS Negl. Trop. Dis.">
        <title>Revisiting the worldwide diversity of Leptospira species in the environment.</title>
        <authorList>
            <person name="Vincent A.T."/>
            <person name="Schiettekatte O."/>
            <person name="Bourhy P."/>
            <person name="Veyrier F.J."/>
            <person name="Picardeau M."/>
        </authorList>
    </citation>
    <scope>NUCLEOTIDE SEQUENCE [LARGE SCALE GENOMIC DNA]</scope>
    <source>
        <strain evidence="1">201300427</strain>
    </source>
</reference>
<sequence>MAEAAPILSDLSLQKQSSVLESIRDRALGLKSFNFQPYSCFIEYKSREEKTGIEYRDCVVDYSRCPNQNCIKKLV</sequence>
<dbReference type="AlphaFoldDB" id="A0A4R9M0D9"/>
<dbReference type="OrthoDB" id="332647at2"/>
<gene>
    <name evidence="1" type="ORF">EHS15_05355</name>
</gene>
<protein>
    <submittedName>
        <fullName evidence="1">Uncharacterized protein</fullName>
    </submittedName>
</protein>
<name>A0A4R9M0D9_9LEPT</name>
<dbReference type="RefSeq" id="WP_135759519.1">
    <property type="nucleotide sequence ID" value="NZ_RQHW01000016.1"/>
</dbReference>
<dbReference type="Proteomes" id="UP000298058">
    <property type="component" value="Unassembled WGS sequence"/>
</dbReference>
<evidence type="ECO:0000313" key="1">
    <source>
        <dbReference type="EMBL" id="TGN20123.1"/>
    </source>
</evidence>
<accession>A0A4R9M0D9</accession>
<keyword evidence="2" id="KW-1185">Reference proteome</keyword>
<evidence type="ECO:0000313" key="2">
    <source>
        <dbReference type="Proteomes" id="UP000298058"/>
    </source>
</evidence>
<organism evidence="1 2">
    <name type="scientific">Leptospira idonii</name>
    <dbReference type="NCBI Taxonomy" id="1193500"/>
    <lineage>
        <taxon>Bacteria</taxon>
        <taxon>Pseudomonadati</taxon>
        <taxon>Spirochaetota</taxon>
        <taxon>Spirochaetia</taxon>
        <taxon>Leptospirales</taxon>
        <taxon>Leptospiraceae</taxon>
        <taxon>Leptospira</taxon>
    </lineage>
</organism>
<dbReference type="EMBL" id="RQHW01000016">
    <property type="protein sequence ID" value="TGN20123.1"/>
    <property type="molecule type" value="Genomic_DNA"/>
</dbReference>